<keyword evidence="3" id="KW-0805">Transcription regulation</keyword>
<keyword evidence="9" id="KW-1185">Reference proteome</keyword>
<evidence type="ECO:0000313" key="9">
    <source>
        <dbReference type="Proteomes" id="UP001562354"/>
    </source>
</evidence>
<keyword evidence="4" id="KW-0804">Transcription</keyword>
<feature type="region of interest" description="Disordered" evidence="6">
    <location>
        <begin position="1"/>
        <end position="20"/>
    </location>
</feature>
<reference evidence="8 9" key="1">
    <citation type="submission" date="2024-07" db="EMBL/GenBank/DDBJ databases">
        <title>Draft sequence of the Neodothiora populina.</title>
        <authorList>
            <person name="Drown D.D."/>
            <person name="Schuette U.S."/>
            <person name="Buechlein A.B."/>
            <person name="Rusch D.R."/>
            <person name="Winton L.W."/>
            <person name="Adams G.A."/>
        </authorList>
    </citation>
    <scope>NUCLEOTIDE SEQUENCE [LARGE SCALE GENOMIC DNA]</scope>
    <source>
        <strain evidence="8 9">CPC 39397</strain>
    </source>
</reference>
<comment type="caution">
    <text evidence="8">The sequence shown here is derived from an EMBL/GenBank/DDBJ whole genome shotgun (WGS) entry which is preliminary data.</text>
</comment>
<dbReference type="PANTHER" id="PTHR47338:SF7">
    <property type="entry name" value="ZN(II)2CYS6 TRANSCRIPTION FACTOR (EUROFUNG)"/>
    <property type="match status" value="1"/>
</dbReference>
<dbReference type="InterPro" id="IPR007219">
    <property type="entry name" value="XnlR_reg_dom"/>
</dbReference>
<evidence type="ECO:0000256" key="6">
    <source>
        <dbReference type="SAM" id="MobiDB-lite"/>
    </source>
</evidence>
<feature type="domain" description="Zn(2)-C6 fungal-type" evidence="7">
    <location>
        <begin position="27"/>
        <end position="57"/>
    </location>
</feature>
<evidence type="ECO:0000256" key="1">
    <source>
        <dbReference type="ARBA" id="ARBA00004123"/>
    </source>
</evidence>
<organism evidence="8 9">
    <name type="scientific">Neodothiora populina</name>
    <dbReference type="NCBI Taxonomy" id="2781224"/>
    <lineage>
        <taxon>Eukaryota</taxon>
        <taxon>Fungi</taxon>
        <taxon>Dikarya</taxon>
        <taxon>Ascomycota</taxon>
        <taxon>Pezizomycotina</taxon>
        <taxon>Dothideomycetes</taxon>
        <taxon>Dothideomycetidae</taxon>
        <taxon>Dothideales</taxon>
        <taxon>Dothioraceae</taxon>
        <taxon>Neodothiora</taxon>
    </lineage>
</organism>
<feature type="domain" description="Zn(2)-C6 fungal-type" evidence="7">
    <location>
        <begin position="87"/>
        <end position="116"/>
    </location>
</feature>
<dbReference type="SMART" id="SM00066">
    <property type="entry name" value="GAL4"/>
    <property type="match status" value="2"/>
</dbReference>
<sequence>MSSPKNDMSSPEEPVTTANEKQHRPKRCLTCAARKVKCDGTRDVCLRCQRLGIECRWLRSGSPRTRRVTPDLNVTEAGHKRIRTLAACDPCRKRKLKCDGGRPCTTCERRNVRCTSQAHTPGSNTSPTNTTPRDSRATSLSLDDSSLPDSNTLRLLIDAYFNRVHPVSCNNFLHHGSLFETLERGTSPRLLLMAVCGISAKFQDDTMMQEQGQRWIETVKTQFASAMDVVSMTNVAILQTLALHHVQEGNFVPAWNYIALAFRVALQLKMNAYEPPAESAAQARNFARQESRVRLMWSIYVLHCLLLCDEVHSNANLMDKLPLPCNAWNFFQGLHCQTLRLQDPMGDPQQVSATNPCAYYIKVVIIRSEIMRFNQSLVSIDQTYPWQAGSTFHHLAKSLENFRQTLRANISFEVQQMQNFRSSRQLDMLLMIHTWFHHCNCQLYGLWIENHPRASTNFFLSLAPTEFALSCTMKSILHAKRMSRLVEKVLEQDPMHNFIDPWLAISMLDSAQVLIAAALRQTTPEEKQEIFSMLRINIRVLRTMRVTFGLAEKTYNACIQFVRNAGFHELDDTTVPPVNTQRTPHSEMIAIVRRYPFLVAQAPPANQEESLFDDGFGAYEQEEKEWTDMLRGLNTEASVSMDIFDASLSNGQSEPLLGNWTF</sequence>
<evidence type="ECO:0000256" key="5">
    <source>
        <dbReference type="ARBA" id="ARBA00023242"/>
    </source>
</evidence>
<accession>A0ABR3PA92</accession>
<dbReference type="Pfam" id="PF04082">
    <property type="entry name" value="Fungal_trans"/>
    <property type="match status" value="1"/>
</dbReference>
<feature type="region of interest" description="Disordered" evidence="6">
    <location>
        <begin position="116"/>
        <end position="145"/>
    </location>
</feature>
<evidence type="ECO:0000256" key="2">
    <source>
        <dbReference type="ARBA" id="ARBA00022723"/>
    </source>
</evidence>
<dbReference type="InterPro" id="IPR001138">
    <property type="entry name" value="Zn2Cys6_DnaBD"/>
</dbReference>
<evidence type="ECO:0000256" key="3">
    <source>
        <dbReference type="ARBA" id="ARBA00023015"/>
    </source>
</evidence>
<evidence type="ECO:0000256" key="4">
    <source>
        <dbReference type="ARBA" id="ARBA00023163"/>
    </source>
</evidence>
<gene>
    <name evidence="8" type="ORF">AAFC00_006535</name>
</gene>
<keyword evidence="5" id="KW-0539">Nucleus</keyword>
<dbReference type="PROSITE" id="PS50048">
    <property type="entry name" value="ZN2_CY6_FUNGAL_2"/>
    <property type="match status" value="2"/>
</dbReference>
<dbReference type="PROSITE" id="PS00463">
    <property type="entry name" value="ZN2_CY6_FUNGAL_1"/>
    <property type="match status" value="1"/>
</dbReference>
<dbReference type="RefSeq" id="XP_069199367.1">
    <property type="nucleotide sequence ID" value="XM_069348342.1"/>
</dbReference>
<dbReference type="Pfam" id="PF00172">
    <property type="entry name" value="Zn_clus"/>
    <property type="match status" value="2"/>
</dbReference>
<dbReference type="InterPro" id="IPR050815">
    <property type="entry name" value="TF_fung"/>
</dbReference>
<dbReference type="CDD" id="cd00067">
    <property type="entry name" value="GAL4"/>
    <property type="match status" value="2"/>
</dbReference>
<comment type="subcellular location">
    <subcellularLocation>
        <location evidence="1">Nucleus</location>
    </subcellularLocation>
</comment>
<dbReference type="PANTHER" id="PTHR47338">
    <property type="entry name" value="ZN(II)2CYS6 TRANSCRIPTION FACTOR (EUROFUNG)-RELATED"/>
    <property type="match status" value="1"/>
</dbReference>
<dbReference type="GeneID" id="95980234"/>
<protein>
    <recommendedName>
        <fullName evidence="7">Zn(2)-C6 fungal-type domain-containing protein</fullName>
    </recommendedName>
</protein>
<dbReference type="EMBL" id="JBFMKM010000010">
    <property type="protein sequence ID" value="KAL1303092.1"/>
    <property type="molecule type" value="Genomic_DNA"/>
</dbReference>
<evidence type="ECO:0000259" key="7">
    <source>
        <dbReference type="PROSITE" id="PS50048"/>
    </source>
</evidence>
<dbReference type="Gene3D" id="4.10.240.10">
    <property type="entry name" value="Zn(2)-C6 fungal-type DNA-binding domain"/>
    <property type="match status" value="2"/>
</dbReference>
<dbReference type="Proteomes" id="UP001562354">
    <property type="component" value="Unassembled WGS sequence"/>
</dbReference>
<keyword evidence="2" id="KW-0479">Metal-binding</keyword>
<dbReference type="InterPro" id="IPR036864">
    <property type="entry name" value="Zn2-C6_fun-type_DNA-bd_sf"/>
</dbReference>
<evidence type="ECO:0000313" key="8">
    <source>
        <dbReference type="EMBL" id="KAL1303092.1"/>
    </source>
</evidence>
<name>A0ABR3PA92_9PEZI</name>
<dbReference type="CDD" id="cd12148">
    <property type="entry name" value="fungal_TF_MHR"/>
    <property type="match status" value="1"/>
</dbReference>
<dbReference type="SUPFAM" id="SSF57701">
    <property type="entry name" value="Zn2/Cys6 DNA-binding domain"/>
    <property type="match status" value="2"/>
</dbReference>
<proteinExistence type="predicted"/>
<feature type="compositionally biased region" description="Low complexity" evidence="6">
    <location>
        <begin position="120"/>
        <end position="132"/>
    </location>
</feature>